<reference evidence="4" key="3">
    <citation type="submission" date="2017-04" db="EMBL/GenBank/DDBJ databases">
        <title>Population genomics of picophytoplankton unveils novel chromosome hypervariability.</title>
        <authorList>
            <consortium name="DOE Joint Genome Institute"/>
            <person name="Blanc-Mathieu R."/>
            <person name="Krasovec M."/>
            <person name="Hebrard M."/>
            <person name="Yau S."/>
            <person name="Desgranges E."/>
            <person name="Martin J."/>
            <person name="Schackwitz W."/>
            <person name="Kuo A."/>
            <person name="Salin G."/>
            <person name="Donnadieu C."/>
            <person name="Desdevises Y."/>
            <person name="Sanchez-Ferandin S."/>
            <person name="Moreau H."/>
            <person name="Rivals E."/>
            <person name="Grigoriev I.V."/>
            <person name="Grimsley N."/>
            <person name="Eyre-Walker A."/>
            <person name="Piganeau G."/>
        </authorList>
    </citation>
    <scope>NUCLEOTIDE SEQUENCE [LARGE SCALE GENOMIC DNA]</scope>
    <source>
        <strain evidence="4">RCC 1115</strain>
    </source>
</reference>
<dbReference type="STRING" id="70448.A0A090M1Q7"/>
<sequence>MSLKKLYEDHRSSQNRVKRDVETLRREALASVNALTEELTEPVHAGAQAAFENQKRVEQSARRLSETSAALRARAESWAKSMEAFDKELRAIGDFENWVRAMEHDLRTLASALEEKMAEREKAESGSAAS</sequence>
<comment type="similarity">
    <text evidence="1">Belongs to the BLOC1S1 family.</text>
</comment>
<name>A0A090M1Q7_OSTTA</name>
<dbReference type="OrthoDB" id="20018at2759"/>
<dbReference type="InParanoid" id="A0A090M1Q7"/>
<dbReference type="PANTHER" id="PTHR13073">
    <property type="entry name" value="BLOC-1 COMPLEX SUBUNIT 1"/>
    <property type="match status" value="1"/>
</dbReference>
<evidence type="ECO:0000313" key="5">
    <source>
        <dbReference type="Proteomes" id="UP000009170"/>
    </source>
</evidence>
<dbReference type="FunCoup" id="A0A090M1Q7">
    <property type="interactions" value="679"/>
</dbReference>
<accession>A0A1Y5II61</accession>
<dbReference type="GO" id="GO:0016197">
    <property type="term" value="P:endosomal transport"/>
    <property type="evidence" value="ECO:0007669"/>
    <property type="project" value="TreeGrafter"/>
</dbReference>
<dbReference type="InterPro" id="IPR009395">
    <property type="entry name" value="BLOC1S1"/>
</dbReference>
<dbReference type="PANTHER" id="PTHR13073:SF0">
    <property type="entry name" value="BIOGENESIS OF LYSOSOME-RELATED ORGANELLES COMPLEX 1 SUBUNIT 1"/>
    <property type="match status" value="1"/>
</dbReference>
<dbReference type="GO" id="GO:0031083">
    <property type="term" value="C:BLOC-1 complex"/>
    <property type="evidence" value="ECO:0007669"/>
    <property type="project" value="InterPro"/>
</dbReference>
<dbReference type="Proteomes" id="UP000009170">
    <property type="component" value="Unassembled WGS sequence"/>
</dbReference>
<accession>A0A090M1Q7</accession>
<gene>
    <name evidence="4" type="ORF">BE221DRAFT_190108</name>
    <name evidence="3" type="ORF">OT_ostta05g04310</name>
</gene>
<keyword evidence="5" id="KW-1185">Reference proteome</keyword>
<accession>A0A454Y3G9</accession>
<evidence type="ECO:0000256" key="2">
    <source>
        <dbReference type="ARBA" id="ARBA00019577"/>
    </source>
</evidence>
<evidence type="ECO:0000313" key="4">
    <source>
        <dbReference type="EMBL" id="OUS47793.1"/>
    </source>
</evidence>
<dbReference type="AlphaFoldDB" id="A0A090M1Q7"/>
<dbReference type="EMBL" id="KZ155776">
    <property type="protein sequence ID" value="OUS47793.1"/>
    <property type="molecule type" value="Genomic_DNA"/>
</dbReference>
<protein>
    <recommendedName>
        <fullName evidence="2">Biogenesis of lysosome-related organelles complex 1 subunit 1</fullName>
    </recommendedName>
</protein>
<reference evidence="3" key="2">
    <citation type="journal article" date="2014" name="BMC Genomics">
        <title>An improved genome of the model marine alga Ostreococcus tauri unfolds by assessing Illumina de novo assemblies.</title>
        <authorList>
            <person name="Blanc-Mathieu R."/>
            <person name="Verhelst B."/>
            <person name="Derelle E."/>
            <person name="Rombauts S."/>
            <person name="Bouget F.Y."/>
            <person name="Carre I."/>
            <person name="Chateau A."/>
            <person name="Eyre-Walker A."/>
            <person name="Grimsley N."/>
            <person name="Moreau H."/>
            <person name="Piegu B."/>
            <person name="Rivals E."/>
            <person name="Schackwitz W."/>
            <person name="Van de Peer Y."/>
            <person name="Piganeau G."/>
        </authorList>
    </citation>
    <scope>NUCLEOTIDE SEQUENCE</scope>
    <source>
        <strain evidence="3">RCC4221</strain>
    </source>
</reference>
<evidence type="ECO:0000313" key="3">
    <source>
        <dbReference type="EMBL" id="CEF98126.1"/>
    </source>
</evidence>
<organism evidence="3 5">
    <name type="scientific">Ostreococcus tauri</name>
    <name type="common">Marine green alga</name>
    <dbReference type="NCBI Taxonomy" id="70448"/>
    <lineage>
        <taxon>Eukaryota</taxon>
        <taxon>Viridiplantae</taxon>
        <taxon>Chlorophyta</taxon>
        <taxon>Mamiellophyceae</taxon>
        <taxon>Mamiellales</taxon>
        <taxon>Bathycoccaceae</taxon>
        <taxon>Ostreococcus</taxon>
    </lineage>
</organism>
<evidence type="ECO:0000256" key="1">
    <source>
        <dbReference type="ARBA" id="ARBA00007133"/>
    </source>
</evidence>
<dbReference type="Pfam" id="PF06320">
    <property type="entry name" value="GCN5L1"/>
    <property type="match status" value="1"/>
</dbReference>
<proteinExistence type="inferred from homology"/>
<reference evidence="3 5" key="1">
    <citation type="journal article" date="2006" name="Proc. Natl. Acad. Sci. U.S.A.">
        <title>Genome analysis of the smallest free-living eukaryote Ostreococcus tauri unveils many unique features.</title>
        <authorList>
            <person name="Derelle E."/>
            <person name="Ferraz C."/>
            <person name="Rombauts S."/>
            <person name="Rouze P."/>
            <person name="Worden A.Z."/>
            <person name="Robbens S."/>
            <person name="Partensky F."/>
            <person name="Degroeve S."/>
            <person name="Echeynie S."/>
            <person name="Cooke R."/>
            <person name="Saeys Y."/>
            <person name="Wuyts J."/>
            <person name="Jabbari K."/>
            <person name="Bowler C."/>
            <person name="Panaud O."/>
            <person name="Piegu B."/>
            <person name="Ball S.G."/>
            <person name="Ral J.-P."/>
            <person name="Bouget F.-Y."/>
            <person name="Piganeau G."/>
            <person name="De Baets B."/>
            <person name="Picard A."/>
            <person name="Delseny M."/>
            <person name="Demaille J."/>
            <person name="Van de Peer Y."/>
            <person name="Moreau H."/>
        </authorList>
    </citation>
    <scope>NUCLEOTIDE SEQUENCE [LARGE SCALE GENOMIC DNA]</scope>
    <source>
        <strain evidence="3 5">OTTH0595</strain>
    </source>
</reference>
<dbReference type="Proteomes" id="UP000195557">
    <property type="component" value="Unassembled WGS sequence"/>
</dbReference>
<dbReference type="EMBL" id="CAID01000005">
    <property type="protein sequence ID" value="CEF98126.1"/>
    <property type="molecule type" value="Genomic_DNA"/>
</dbReference>